<keyword evidence="1" id="KW-0472">Membrane</keyword>
<dbReference type="EMBL" id="ALQA01000012">
    <property type="protein sequence ID" value="EJZ10865.1"/>
    <property type="molecule type" value="Genomic_DNA"/>
</dbReference>
<sequence>MGFVGLCGVLSDGGSGRTRPLWLQQLGAISALSGFLLAVLGMLLVATVAHPLTGRPPTKPIAGQRLLVGIVITFIAAALTALAALTWWWPQAGAQ</sequence>
<feature type="transmembrane region" description="Helical" evidence="1">
    <location>
        <begin position="66"/>
        <end position="89"/>
    </location>
</feature>
<reference evidence="2 3" key="1">
    <citation type="journal article" date="2012" name="J. Bacteriol.">
        <title>Complete Genome Sequence of Mycobacterium vaccae Type Strain ATCC 25954.</title>
        <authorList>
            <person name="Ho Y.S."/>
            <person name="Adroub S.A."/>
            <person name="Abadi M."/>
            <person name="Al Alwan B."/>
            <person name="Alkhateeb R."/>
            <person name="Gao G."/>
            <person name="Ragab A."/>
            <person name="Ali S."/>
            <person name="van Soolingen D."/>
            <person name="Bitter W."/>
            <person name="Pain A."/>
            <person name="Abdallah A.M."/>
        </authorList>
    </citation>
    <scope>NUCLEOTIDE SEQUENCE [LARGE SCALE GENOMIC DNA]</scope>
    <source>
        <strain evidence="2 3">ATCC 25954</strain>
    </source>
</reference>
<evidence type="ECO:0008006" key="4">
    <source>
        <dbReference type="Google" id="ProtNLM"/>
    </source>
</evidence>
<evidence type="ECO:0000313" key="2">
    <source>
        <dbReference type="EMBL" id="EJZ10865.1"/>
    </source>
</evidence>
<proteinExistence type="predicted"/>
<organism evidence="2 3">
    <name type="scientific">Mycolicibacterium vaccae ATCC 25954</name>
    <dbReference type="NCBI Taxonomy" id="1194972"/>
    <lineage>
        <taxon>Bacteria</taxon>
        <taxon>Bacillati</taxon>
        <taxon>Actinomycetota</taxon>
        <taxon>Actinomycetes</taxon>
        <taxon>Mycobacteriales</taxon>
        <taxon>Mycobacteriaceae</taxon>
        <taxon>Mycolicibacterium</taxon>
    </lineage>
</organism>
<accession>K0V0K5</accession>
<dbReference type="HOGENOM" id="CLU_2369886_0_0_11"/>
<evidence type="ECO:0000256" key="1">
    <source>
        <dbReference type="SAM" id="Phobius"/>
    </source>
</evidence>
<keyword evidence="1" id="KW-0812">Transmembrane</keyword>
<dbReference type="eggNOG" id="ENOG5031Z0M">
    <property type="taxonomic scope" value="Bacteria"/>
</dbReference>
<protein>
    <recommendedName>
        <fullName evidence="4">Transmembrane protein</fullName>
    </recommendedName>
</protein>
<dbReference type="Proteomes" id="UP000006072">
    <property type="component" value="Unassembled WGS sequence"/>
</dbReference>
<gene>
    <name evidence="2" type="ORF">MVAC_07919</name>
</gene>
<dbReference type="AlphaFoldDB" id="K0V0K5"/>
<feature type="transmembrane region" description="Helical" evidence="1">
    <location>
        <begin position="26"/>
        <end position="46"/>
    </location>
</feature>
<keyword evidence="1" id="KW-1133">Transmembrane helix</keyword>
<dbReference type="PATRIC" id="fig|1194972.3.peg.1596"/>
<comment type="caution">
    <text evidence="2">The sequence shown here is derived from an EMBL/GenBank/DDBJ whole genome shotgun (WGS) entry which is preliminary data.</text>
</comment>
<evidence type="ECO:0000313" key="3">
    <source>
        <dbReference type="Proteomes" id="UP000006072"/>
    </source>
</evidence>
<keyword evidence="3" id="KW-1185">Reference proteome</keyword>
<name>K0V0K5_MYCVA</name>